<name>A0A942WG81_9FIRM</name>
<gene>
    <name evidence="2" type="ORF">KHZ85_02330</name>
</gene>
<dbReference type="PANTHER" id="PTHR43471">
    <property type="entry name" value="ABC TRANSPORTER PERMEASE"/>
    <property type="match status" value="1"/>
</dbReference>
<dbReference type="Proteomes" id="UP000753219">
    <property type="component" value="Unassembled WGS sequence"/>
</dbReference>
<evidence type="ECO:0000313" key="3">
    <source>
        <dbReference type="Proteomes" id="UP000753219"/>
    </source>
</evidence>
<keyword evidence="1" id="KW-0812">Transmembrane</keyword>
<feature type="transmembrane region" description="Helical" evidence="1">
    <location>
        <begin position="204"/>
        <end position="221"/>
    </location>
</feature>
<keyword evidence="1" id="KW-1133">Transmembrane helix</keyword>
<accession>A0A942WG81</accession>
<dbReference type="RefSeq" id="WP_278639731.1">
    <property type="nucleotide sequence ID" value="NZ_JAGZMZ010000004.1"/>
</dbReference>
<organism evidence="2 3">
    <name type="scientific">Amedibacillus dolichus</name>
    <dbReference type="NCBI Taxonomy" id="31971"/>
    <lineage>
        <taxon>Bacteria</taxon>
        <taxon>Bacillati</taxon>
        <taxon>Bacillota</taxon>
        <taxon>Erysipelotrichia</taxon>
        <taxon>Erysipelotrichales</taxon>
        <taxon>Erysipelotrichaceae</taxon>
        <taxon>Amedibacillus</taxon>
    </lineage>
</organism>
<reference evidence="2" key="1">
    <citation type="submission" date="2021-02" db="EMBL/GenBank/DDBJ databases">
        <title>Infant gut strain persistence is associated with maternal origin, phylogeny, and functional potential including surface adhesion and iron acquisition.</title>
        <authorList>
            <person name="Lou Y.C."/>
        </authorList>
    </citation>
    <scope>NUCLEOTIDE SEQUENCE</scope>
    <source>
        <strain evidence="2">L3_108_103G1_dasL3_108_103G1_concoct_2</strain>
    </source>
</reference>
<dbReference type="EMBL" id="JAGZMZ010000004">
    <property type="protein sequence ID" value="MBS4883582.1"/>
    <property type="molecule type" value="Genomic_DNA"/>
</dbReference>
<evidence type="ECO:0000256" key="1">
    <source>
        <dbReference type="SAM" id="Phobius"/>
    </source>
</evidence>
<protein>
    <submittedName>
        <fullName evidence="2">ABC transporter permease</fullName>
    </submittedName>
</protein>
<evidence type="ECO:0000313" key="2">
    <source>
        <dbReference type="EMBL" id="MBS4883582.1"/>
    </source>
</evidence>
<feature type="transmembrane region" description="Helical" evidence="1">
    <location>
        <begin position="255"/>
        <end position="276"/>
    </location>
</feature>
<proteinExistence type="predicted"/>
<feature type="transmembrane region" description="Helical" evidence="1">
    <location>
        <begin position="372"/>
        <end position="390"/>
    </location>
</feature>
<feature type="transmembrane region" description="Helical" evidence="1">
    <location>
        <begin position="339"/>
        <end position="360"/>
    </location>
</feature>
<feature type="transmembrane region" description="Helical" evidence="1">
    <location>
        <begin position="9"/>
        <end position="27"/>
    </location>
</feature>
<sequence>MKKINKREIIIMIFIFLIFLSFCYSFVGREEETIANERFTMLNYDLMMPDLRYAEETMSVEDKWKIEESLAEFDKIYKQANEALTKRNYKEYNLNATKLCLLHSLYVYEVYYDHKETSNVDHKLYNERKQLADSLFKKVGLNQDDYYFLVKDPLYHAPRVLIWEYPGIVLRASLYYEQYEKGLPPLSSGSSDSASSIMHILEELMPYFLILIVAIVCLDMVDSDRKQGTLKLLLTQPKKRSVYLMNKGKLYAKKTALIIFIPLAFTFACIGVQSGFETLSSPVLAYERGLTNLKNIDNHINDIHYVYGYDKKIYFSNVLINPDNPEDMEPQDEMELIPFWKLLLAASVFTILLICFYVSLNLLLHTLISNPIIAALSFLVIAGFGVLISMPENACAVYNVLNPFTHRNPIYAITGYTGYSFLFSAIVLLLATFLINRISVFFFKRKDIS</sequence>
<dbReference type="AlphaFoldDB" id="A0A942WG81"/>
<comment type="caution">
    <text evidence="2">The sequence shown here is derived from an EMBL/GenBank/DDBJ whole genome shotgun (WGS) entry which is preliminary data.</text>
</comment>
<feature type="transmembrane region" description="Helical" evidence="1">
    <location>
        <begin position="410"/>
        <end position="435"/>
    </location>
</feature>
<keyword evidence="1" id="KW-0472">Membrane</keyword>